<comment type="similarity">
    <text evidence="2">Belongs to the SusD family.</text>
</comment>
<sequence length="531" mass="60152">MKHYILGLSMTAAALTMSFSSCSDFLNEPILGQQDMANYFTTEDECAKQVIGCYQGLACDDWWQIYKMYDAADMCTDDMWMGNTTQDPGDYYHLAHYSGNTVQAGNACQNFWQYRYKGILQCNIAIQKIPNVKFNDEALGKRYIAEAKFLRAFQYFDLVKNFGGVPLVEGLMMPDEVKGIQRASTADTYAFIEKDLLEAIPDLPLRSQYSSADLGRVTKGAAQGILAKVYLYQQKYKEAEAQLQAVIGSKEYKLLDNFGDVWSMDHNNSEESLFEIQTNGTMSYNLGERLSVVVGSRDDAGWSWGLPTSNLDKAFKDEGDSIREIWTILHHNQTYVPNDNTWNAGNPYIITPSKHKSARANMKLFIPIAKRPSPYDGPHINLNYRLLRYADVLLMYAEVENALGHDVEARGALNTVRKRVNLADVTSSGTALRDAIRKERRLELALEDNRLYDLRRWNDDNGKKAIENLMGPNGTFVHYNLVESTDPYETTNQNENSNKGYNFVNGRDELFPIPNSEIIMSDGSIKQNPGY</sequence>
<dbReference type="Proteomes" id="UP001319045">
    <property type="component" value="Chromosome"/>
</dbReference>
<evidence type="ECO:0000259" key="7">
    <source>
        <dbReference type="Pfam" id="PF07980"/>
    </source>
</evidence>
<evidence type="ECO:0000256" key="3">
    <source>
        <dbReference type="ARBA" id="ARBA00022729"/>
    </source>
</evidence>
<keyword evidence="5" id="KW-0998">Cell outer membrane</keyword>
<dbReference type="CDD" id="cd08977">
    <property type="entry name" value="SusD"/>
    <property type="match status" value="1"/>
</dbReference>
<dbReference type="InterPro" id="IPR012944">
    <property type="entry name" value="SusD_RagB_dom"/>
</dbReference>
<dbReference type="PROSITE" id="PS51257">
    <property type="entry name" value="PROKAR_LIPOPROTEIN"/>
    <property type="match status" value="1"/>
</dbReference>
<evidence type="ECO:0000256" key="6">
    <source>
        <dbReference type="SAM" id="SignalP"/>
    </source>
</evidence>
<dbReference type="Gene3D" id="1.25.40.390">
    <property type="match status" value="1"/>
</dbReference>
<comment type="subcellular location">
    <subcellularLocation>
        <location evidence="1">Cell outer membrane</location>
    </subcellularLocation>
</comment>
<evidence type="ECO:0000256" key="2">
    <source>
        <dbReference type="ARBA" id="ARBA00006275"/>
    </source>
</evidence>
<keyword evidence="3 6" id="KW-0732">Signal</keyword>
<evidence type="ECO:0000313" key="10">
    <source>
        <dbReference type="Proteomes" id="UP001319045"/>
    </source>
</evidence>
<protein>
    <submittedName>
        <fullName evidence="9">Membrane protein</fullName>
    </submittedName>
</protein>
<gene>
    <name evidence="9" type="ORF">prwr041_04260</name>
</gene>
<feature type="domain" description="SusD-like N-terminal" evidence="8">
    <location>
        <begin position="89"/>
        <end position="231"/>
    </location>
</feature>
<accession>A0ABM7NVL8</accession>
<name>A0ABM7NVL8_9BACT</name>
<evidence type="ECO:0000256" key="1">
    <source>
        <dbReference type="ARBA" id="ARBA00004442"/>
    </source>
</evidence>
<evidence type="ECO:0000256" key="5">
    <source>
        <dbReference type="ARBA" id="ARBA00023237"/>
    </source>
</evidence>
<proteinExistence type="inferred from homology"/>
<dbReference type="InterPro" id="IPR033985">
    <property type="entry name" value="SusD-like_N"/>
</dbReference>
<evidence type="ECO:0000259" key="8">
    <source>
        <dbReference type="Pfam" id="PF14322"/>
    </source>
</evidence>
<feature type="domain" description="RagB/SusD" evidence="7">
    <location>
        <begin position="323"/>
        <end position="531"/>
    </location>
</feature>
<dbReference type="SUPFAM" id="SSF48452">
    <property type="entry name" value="TPR-like"/>
    <property type="match status" value="1"/>
</dbReference>
<dbReference type="EMBL" id="AP024484">
    <property type="protein sequence ID" value="BCS84533.1"/>
    <property type="molecule type" value="Genomic_DNA"/>
</dbReference>
<organism evidence="9 10">
    <name type="scientific">Prevotella herbatica</name>
    <dbReference type="NCBI Taxonomy" id="2801997"/>
    <lineage>
        <taxon>Bacteria</taxon>
        <taxon>Pseudomonadati</taxon>
        <taxon>Bacteroidota</taxon>
        <taxon>Bacteroidia</taxon>
        <taxon>Bacteroidales</taxon>
        <taxon>Prevotellaceae</taxon>
        <taxon>Prevotella</taxon>
    </lineage>
</organism>
<keyword evidence="10" id="KW-1185">Reference proteome</keyword>
<dbReference type="InterPro" id="IPR011990">
    <property type="entry name" value="TPR-like_helical_dom_sf"/>
</dbReference>
<feature type="chain" id="PRO_5046963486" evidence="6">
    <location>
        <begin position="24"/>
        <end position="531"/>
    </location>
</feature>
<evidence type="ECO:0000256" key="4">
    <source>
        <dbReference type="ARBA" id="ARBA00023136"/>
    </source>
</evidence>
<evidence type="ECO:0000313" key="9">
    <source>
        <dbReference type="EMBL" id="BCS84533.1"/>
    </source>
</evidence>
<dbReference type="Pfam" id="PF14322">
    <property type="entry name" value="SusD-like_3"/>
    <property type="match status" value="1"/>
</dbReference>
<reference evidence="9 10" key="1">
    <citation type="journal article" date="2022" name="Int. J. Syst. Evol. Microbiol.">
        <title>Prevotella herbatica sp. nov., a plant polysaccharide-decomposing anaerobic bacterium isolated from a methanogenic reactor.</title>
        <authorList>
            <person name="Uek A."/>
            <person name="Tonouchi A."/>
            <person name="Kaku N."/>
            <person name="Ueki K."/>
        </authorList>
    </citation>
    <scope>NUCLEOTIDE SEQUENCE [LARGE SCALE GENOMIC DNA]</scope>
    <source>
        <strain evidence="9 10">WR041</strain>
    </source>
</reference>
<feature type="signal peptide" evidence="6">
    <location>
        <begin position="1"/>
        <end position="23"/>
    </location>
</feature>
<dbReference type="Pfam" id="PF07980">
    <property type="entry name" value="SusD_RagB"/>
    <property type="match status" value="1"/>
</dbReference>
<keyword evidence="4" id="KW-0472">Membrane</keyword>
<dbReference type="RefSeq" id="WP_207154700.1">
    <property type="nucleotide sequence ID" value="NZ_AP024484.1"/>
</dbReference>